<feature type="region of interest" description="Disordered" evidence="1">
    <location>
        <begin position="519"/>
        <end position="550"/>
    </location>
</feature>
<dbReference type="Proteomes" id="UP000799537">
    <property type="component" value="Unassembled WGS sequence"/>
</dbReference>
<feature type="compositionally biased region" description="Polar residues" evidence="1">
    <location>
        <begin position="82"/>
        <end position="95"/>
    </location>
</feature>
<dbReference type="OrthoDB" id="5346740at2759"/>
<dbReference type="Pfam" id="PF15463">
    <property type="entry name" value="ECM11"/>
    <property type="match status" value="1"/>
</dbReference>
<protein>
    <recommendedName>
        <fullName evidence="2">Extracellular mutant protein 11 C-terminal domain-containing protein</fullName>
    </recommendedName>
</protein>
<dbReference type="PANTHER" id="PTHR28244:SF1">
    <property type="entry name" value="RNA POLYMERASE I-SPECIFIC TRANSCRIPTION INITIATION FACTOR RRN11"/>
    <property type="match status" value="1"/>
</dbReference>
<dbReference type="AlphaFoldDB" id="A0A6A6CWS4"/>
<feature type="compositionally biased region" description="Polar residues" evidence="1">
    <location>
        <begin position="337"/>
        <end position="346"/>
    </location>
</feature>
<sequence>MAARTRGMADHVKKQNPQQHPHEVKTQHSKEEVKKSLKYDPKALKNEAPANTTAIRDQKHDLDHKGSYEQDELNGRPDLYGTNYSSTEVSNMSGQTRRDPQETQEEESVDGFHEDVGSEGSDADGPADGDDDSEEILREAHLQNSQIQPLNTARRTGNFPHTEGDTYPTSTLDPTTPSDANASHQNNDTGQAHTGYYAPQPAPQIPTRSRGTRLALPNNEQPPHGWQQQHQPPQQMQQQPQQLDDVPQAVRGGLTTNADTLISEISSSFNYARMRPLAPRDQHNAARAQPQSGPAPNSMQPNNPGSISAIRDAPTRGPDPANALDGQPRHVPEIHRSNTPQLQSKPANAKTVHRRKSGNALPAAQTGYIEQQQGGKQQVVAANRGRPQIRQEPVRHEEPAPQSTLDLDYVEPELYDKTYEELKEASFDSDPMAVEFRFHENEARKDLPQKLHYVGGLSHKDQVRFFESLNIETWEEAGEWFLQRFGDLTEKLKENRREKRKEIEVFEDEIRDRHNTVAKKQKMTTDALKEMKESGGKVLQGTPRKIRKSK</sequence>
<feature type="compositionally biased region" description="Polar residues" evidence="1">
    <location>
        <begin position="142"/>
        <end position="155"/>
    </location>
</feature>
<dbReference type="GO" id="GO:0042790">
    <property type="term" value="P:nucleolar large rRNA transcription by RNA polymerase I"/>
    <property type="evidence" value="ECO:0007669"/>
    <property type="project" value="TreeGrafter"/>
</dbReference>
<dbReference type="InterPro" id="IPR053029">
    <property type="entry name" value="RNA_pol_I-specific_init_factor"/>
</dbReference>
<name>A0A6A6CWS4_ZASCE</name>
<keyword evidence="4" id="KW-1185">Reference proteome</keyword>
<dbReference type="GO" id="GO:0001164">
    <property type="term" value="F:RNA polymerase I core promoter sequence-specific DNA binding"/>
    <property type="evidence" value="ECO:0007669"/>
    <property type="project" value="TreeGrafter"/>
</dbReference>
<feature type="compositionally biased region" description="Basic and acidic residues" evidence="1">
    <location>
        <begin position="327"/>
        <end position="336"/>
    </location>
</feature>
<dbReference type="GO" id="GO:0017025">
    <property type="term" value="F:TBP-class protein binding"/>
    <property type="evidence" value="ECO:0007669"/>
    <property type="project" value="TreeGrafter"/>
</dbReference>
<dbReference type="InterPro" id="IPR029178">
    <property type="entry name" value="Ecm11_C"/>
</dbReference>
<dbReference type="GO" id="GO:0070860">
    <property type="term" value="C:RNA polymerase I core factor complex"/>
    <property type="evidence" value="ECO:0007669"/>
    <property type="project" value="TreeGrafter"/>
</dbReference>
<feature type="compositionally biased region" description="Acidic residues" evidence="1">
    <location>
        <begin position="121"/>
        <end position="134"/>
    </location>
</feature>
<dbReference type="RefSeq" id="XP_033672546.1">
    <property type="nucleotide sequence ID" value="XM_033811507.1"/>
</dbReference>
<organism evidence="3 4">
    <name type="scientific">Zasmidium cellare ATCC 36951</name>
    <dbReference type="NCBI Taxonomy" id="1080233"/>
    <lineage>
        <taxon>Eukaryota</taxon>
        <taxon>Fungi</taxon>
        <taxon>Dikarya</taxon>
        <taxon>Ascomycota</taxon>
        <taxon>Pezizomycotina</taxon>
        <taxon>Dothideomycetes</taxon>
        <taxon>Dothideomycetidae</taxon>
        <taxon>Mycosphaerellales</taxon>
        <taxon>Mycosphaerellaceae</taxon>
        <taxon>Zasmidium</taxon>
    </lineage>
</organism>
<evidence type="ECO:0000256" key="1">
    <source>
        <dbReference type="SAM" id="MobiDB-lite"/>
    </source>
</evidence>
<gene>
    <name evidence="3" type="ORF">M409DRAFT_50326</name>
</gene>
<feature type="compositionally biased region" description="Low complexity" evidence="1">
    <location>
        <begin position="221"/>
        <end position="242"/>
    </location>
</feature>
<feature type="compositionally biased region" description="Polar residues" evidence="1">
    <location>
        <begin position="289"/>
        <end position="306"/>
    </location>
</feature>
<feature type="compositionally biased region" description="Low complexity" evidence="1">
    <location>
        <begin position="165"/>
        <end position="179"/>
    </location>
</feature>
<dbReference type="EMBL" id="ML993582">
    <property type="protein sequence ID" value="KAF2171657.1"/>
    <property type="molecule type" value="Genomic_DNA"/>
</dbReference>
<accession>A0A6A6CWS4</accession>
<feature type="domain" description="Extracellular mutant protein 11 C-terminal" evidence="2">
    <location>
        <begin position="408"/>
        <end position="539"/>
    </location>
</feature>
<feature type="region of interest" description="Disordered" evidence="1">
    <location>
        <begin position="273"/>
        <end position="378"/>
    </location>
</feature>
<evidence type="ECO:0000313" key="4">
    <source>
        <dbReference type="Proteomes" id="UP000799537"/>
    </source>
</evidence>
<reference evidence="3" key="1">
    <citation type="journal article" date="2020" name="Stud. Mycol.">
        <title>101 Dothideomycetes genomes: a test case for predicting lifestyles and emergence of pathogens.</title>
        <authorList>
            <person name="Haridas S."/>
            <person name="Albert R."/>
            <person name="Binder M."/>
            <person name="Bloem J."/>
            <person name="Labutti K."/>
            <person name="Salamov A."/>
            <person name="Andreopoulos B."/>
            <person name="Baker S."/>
            <person name="Barry K."/>
            <person name="Bills G."/>
            <person name="Bluhm B."/>
            <person name="Cannon C."/>
            <person name="Castanera R."/>
            <person name="Culley D."/>
            <person name="Daum C."/>
            <person name="Ezra D."/>
            <person name="Gonzalez J."/>
            <person name="Henrissat B."/>
            <person name="Kuo A."/>
            <person name="Liang C."/>
            <person name="Lipzen A."/>
            <person name="Lutzoni F."/>
            <person name="Magnuson J."/>
            <person name="Mondo S."/>
            <person name="Nolan M."/>
            <person name="Ohm R."/>
            <person name="Pangilinan J."/>
            <person name="Park H.-J."/>
            <person name="Ramirez L."/>
            <person name="Alfaro M."/>
            <person name="Sun H."/>
            <person name="Tritt A."/>
            <person name="Yoshinaga Y."/>
            <person name="Zwiers L.-H."/>
            <person name="Turgeon B."/>
            <person name="Goodwin S."/>
            <person name="Spatafora J."/>
            <person name="Crous P."/>
            <person name="Grigoriev I."/>
        </authorList>
    </citation>
    <scope>NUCLEOTIDE SEQUENCE</scope>
    <source>
        <strain evidence="3">ATCC 36951</strain>
    </source>
</reference>
<feature type="compositionally biased region" description="Basic and acidic residues" evidence="1">
    <location>
        <begin position="20"/>
        <end position="45"/>
    </location>
</feature>
<feature type="compositionally biased region" description="Polar residues" evidence="1">
    <location>
        <begin position="180"/>
        <end position="192"/>
    </location>
</feature>
<dbReference type="GeneID" id="54564779"/>
<dbReference type="PANTHER" id="PTHR28244">
    <property type="entry name" value="RNA POLYMERASE I-SPECIFIC TRANSCRIPTION INITIATION FACTOR RRN11"/>
    <property type="match status" value="1"/>
</dbReference>
<evidence type="ECO:0000259" key="2">
    <source>
        <dbReference type="Pfam" id="PF15463"/>
    </source>
</evidence>
<evidence type="ECO:0000313" key="3">
    <source>
        <dbReference type="EMBL" id="KAF2171657.1"/>
    </source>
</evidence>
<proteinExistence type="predicted"/>
<feature type="region of interest" description="Disordered" evidence="1">
    <location>
        <begin position="1"/>
        <end position="255"/>
    </location>
</feature>
<feature type="compositionally biased region" description="Basic and acidic residues" evidence="1">
    <location>
        <begin position="56"/>
        <end position="68"/>
    </location>
</feature>